<gene>
    <name evidence="8" type="ORF">BIW11_01242</name>
</gene>
<dbReference type="PROSITE" id="PS00671">
    <property type="entry name" value="D_2_HYDROXYACID_DH_3"/>
    <property type="match status" value="1"/>
</dbReference>
<evidence type="ECO:0000256" key="3">
    <source>
        <dbReference type="ARBA" id="ARBA00023002"/>
    </source>
</evidence>
<feature type="compositionally biased region" description="Polar residues" evidence="5">
    <location>
        <begin position="1118"/>
        <end position="1127"/>
    </location>
</feature>
<feature type="domain" description="D-isomer specific 2-hydroxyacid dehydrogenase NAD-binding" evidence="7">
    <location>
        <begin position="646"/>
        <end position="828"/>
    </location>
</feature>
<dbReference type="Pfam" id="PF02826">
    <property type="entry name" value="2-Hacid_dh_C"/>
    <property type="match status" value="4"/>
</dbReference>
<comment type="similarity">
    <text evidence="2">Belongs to the D-isomer specific 2-hydroxyacid dehydrogenase family.</text>
</comment>
<dbReference type="GO" id="GO:0140297">
    <property type="term" value="F:DNA-binding transcription factor binding"/>
    <property type="evidence" value="ECO:0007669"/>
    <property type="project" value="TreeGrafter"/>
</dbReference>
<sequence>MSSSHFNCPLVAVLDGRDCSIETAILKGIASVAFCKAENVENIHDNVFKYAVGAFMWHTISLTKEDLEKFKSLRLIVRLGDSVDNIDCKAAGELGIAVCNVPGYGVEEMAESTMCHILNLYRRNFWLANIMTDPNRAPKPEEIRDASSHCLRIRGETLGIVGLGRIGMAVALRAKAFGFNVIFFDPFKAEGVETSIGVQRVYTLQELLFQSDCISLHCTLNKSSENMINMRSIRQMRPGAFLVNTARGKLVNEKALADALRFGNIRGAAIDVYENESHLISGDAIDNIDCKAAGELGIAVCNVPGCSIQKMVESTMCHILNLYRRSYWLANLAADGKTLQNSEKIRSVASKRVSIRGNTLGIVGLGRVGTAVALQAKAFGFNVIFYDPNKPDGAFLVNPAHGNLVIETALAAALKQCSIRGAAIDVFKDESYRISGKSLEQESRYMHATLCIDDMKSNLTIVKECKSVIPLWGTATDPDLDAKVFQLNKTTAQPSTEALLTALQGNTSHLEFQKRTEQPGPSGAQSKRNAPCTLSEVAPLVAVLDAGECGIEKDILRNLCTLFFCDAASIDDVHEKVLAEAVAVFVRHSFKLSKSSLEKFKMLRLVIRAGDTVDFIDCKGAGELGIAVSNVPSYGIEEIADTTMCHILALYRRTFWVAQRMSSGVLKPGLESPCSLAQGSSRLSGSTLGIVGMGRVGLAVACRAKAMGMKVIFFDPHLPDRIEKTLNLTRVFCLRELLASSDCVSLHCMKNIFNRHLINEHTIHDMKKGSYLVNTAQGGLVDEAALAAALKEGHLSGAALDVFENEPFDMRSSPLNGVPNLLCTPHTAWCSEEATNELRKLAAEELKRGLVGTIPASLYNCVNAHFLQAGTRGKAMLASKLQKKRSRASLSQTPLPDMLSSVSTSGSALLGSFVSSMDSPKPTEINSLLTDAAKTVVADQVSFLSQAGLLAQLAFTNQTTTATQAKIETRAPLVKHPRMEAQVPMANHPQMAAQAPIVNHPQMATQAPPVNHPQMPAHASMVNHSQISAHVSMINHLHMASQAPMINQPRMIAQNDTTTLLGNQFDKANSFEISRQFAIPSPLSLSSLLGFVGPASLSSQSDTVSQTNTAIHGGKAGQSDTTSQFDPNSKFDLSEQPDPTSPRNMHDQASKPSPNADQSIVFESLSK</sequence>
<dbReference type="PROSITE" id="PS00065">
    <property type="entry name" value="D_2_HYDROXYACID_DH_1"/>
    <property type="match status" value="3"/>
</dbReference>
<feature type="domain" description="D-isomer specific 2-hydroxyacid dehydrogenase catalytic" evidence="6">
    <location>
        <begin position="552"/>
        <end position="858"/>
    </location>
</feature>
<dbReference type="SUPFAM" id="SSF52283">
    <property type="entry name" value="Formate/glycerate dehydrogenase catalytic domain-like"/>
    <property type="match status" value="3"/>
</dbReference>
<dbReference type="STRING" id="418985.A0A1V9XGT9"/>
<comment type="subcellular location">
    <subcellularLocation>
        <location evidence="1">Nucleus</location>
    </subcellularLocation>
</comment>
<evidence type="ECO:0000313" key="8">
    <source>
        <dbReference type="EMBL" id="OQR72755.1"/>
    </source>
</evidence>
<dbReference type="InterPro" id="IPR029752">
    <property type="entry name" value="D-isomer_DH_CS1"/>
</dbReference>
<dbReference type="InterPro" id="IPR051638">
    <property type="entry name" value="CTBP_dehydrogenase"/>
</dbReference>
<feature type="domain" description="D-isomer specific 2-hydroxyacid dehydrogenase NAD-binding" evidence="7">
    <location>
        <begin position="318"/>
        <end position="390"/>
    </location>
</feature>
<dbReference type="InParanoid" id="A0A1V9XGT9"/>
<dbReference type="Gene3D" id="3.40.50.720">
    <property type="entry name" value="NAD(P)-binding Rossmann-like Domain"/>
    <property type="match status" value="7"/>
</dbReference>
<dbReference type="SUPFAM" id="SSF51735">
    <property type="entry name" value="NAD(P)-binding Rossmann-fold domains"/>
    <property type="match status" value="3"/>
</dbReference>
<keyword evidence="9" id="KW-1185">Reference proteome</keyword>
<dbReference type="InterPro" id="IPR036291">
    <property type="entry name" value="NAD(P)-bd_dom_sf"/>
</dbReference>
<organism evidence="8 9">
    <name type="scientific">Tropilaelaps mercedesae</name>
    <dbReference type="NCBI Taxonomy" id="418985"/>
    <lineage>
        <taxon>Eukaryota</taxon>
        <taxon>Metazoa</taxon>
        <taxon>Ecdysozoa</taxon>
        <taxon>Arthropoda</taxon>
        <taxon>Chelicerata</taxon>
        <taxon>Arachnida</taxon>
        <taxon>Acari</taxon>
        <taxon>Parasitiformes</taxon>
        <taxon>Mesostigmata</taxon>
        <taxon>Gamasina</taxon>
        <taxon>Dermanyssoidea</taxon>
        <taxon>Laelapidae</taxon>
        <taxon>Tropilaelaps</taxon>
    </lineage>
</organism>
<dbReference type="CDD" id="cd05299">
    <property type="entry name" value="CtBP_dh"/>
    <property type="match status" value="2"/>
</dbReference>
<dbReference type="GO" id="GO:0006357">
    <property type="term" value="P:regulation of transcription by RNA polymerase II"/>
    <property type="evidence" value="ECO:0007669"/>
    <property type="project" value="TreeGrafter"/>
</dbReference>
<comment type="caution">
    <text evidence="8">The sequence shown here is derived from an EMBL/GenBank/DDBJ whole genome shotgun (WGS) entry which is preliminary data.</text>
</comment>
<dbReference type="Pfam" id="PF00389">
    <property type="entry name" value="2-Hacid_dh"/>
    <property type="match status" value="1"/>
</dbReference>
<proteinExistence type="inferred from homology"/>
<dbReference type="InterPro" id="IPR043322">
    <property type="entry name" value="CtBP"/>
</dbReference>
<dbReference type="GO" id="GO:0003713">
    <property type="term" value="F:transcription coactivator activity"/>
    <property type="evidence" value="ECO:0007669"/>
    <property type="project" value="TreeGrafter"/>
</dbReference>
<evidence type="ECO:0000256" key="5">
    <source>
        <dbReference type="SAM" id="MobiDB-lite"/>
    </source>
</evidence>
<dbReference type="GO" id="GO:0016616">
    <property type="term" value="F:oxidoreductase activity, acting on the CH-OH group of donors, NAD or NADP as acceptor"/>
    <property type="evidence" value="ECO:0007669"/>
    <property type="project" value="InterPro"/>
</dbReference>
<dbReference type="InterPro" id="IPR006139">
    <property type="entry name" value="D-isomer_2_OHA_DH_cat_dom"/>
</dbReference>
<dbReference type="Proteomes" id="UP000192247">
    <property type="component" value="Unassembled WGS sequence"/>
</dbReference>
<reference evidence="8 9" key="1">
    <citation type="journal article" date="2017" name="Gigascience">
        <title>Draft genome of the honey bee ectoparasitic mite, Tropilaelaps mercedesae, is shaped by the parasitic life history.</title>
        <authorList>
            <person name="Dong X."/>
            <person name="Armstrong S.D."/>
            <person name="Xia D."/>
            <person name="Makepeace B.L."/>
            <person name="Darby A.C."/>
            <person name="Kadowaki T."/>
        </authorList>
    </citation>
    <scope>NUCLEOTIDE SEQUENCE [LARGE SCALE GENOMIC DNA]</scope>
    <source>
        <strain evidence="8">Wuxi-XJTLU</strain>
    </source>
</reference>
<protein>
    <recommendedName>
        <fullName evidence="10">C-terminal-binding protein-like</fullName>
    </recommendedName>
</protein>
<evidence type="ECO:0000256" key="1">
    <source>
        <dbReference type="ARBA" id="ARBA00004123"/>
    </source>
</evidence>
<keyword evidence="3" id="KW-0560">Oxidoreductase</keyword>
<feature type="domain" description="D-isomer specific 2-hydroxyacid dehydrogenase NAD-binding" evidence="7">
    <location>
        <begin position="143"/>
        <end position="277"/>
    </location>
</feature>
<dbReference type="AlphaFoldDB" id="A0A1V9XGT9"/>
<evidence type="ECO:0000259" key="7">
    <source>
        <dbReference type="Pfam" id="PF02826"/>
    </source>
</evidence>
<dbReference type="PANTHER" id="PTHR46029:SF7">
    <property type="entry name" value="C-TERMINAL-BINDING PROTEIN"/>
    <property type="match status" value="1"/>
</dbReference>
<keyword evidence="4" id="KW-0539">Nucleus</keyword>
<dbReference type="GO" id="GO:0051287">
    <property type="term" value="F:NAD binding"/>
    <property type="evidence" value="ECO:0007669"/>
    <property type="project" value="InterPro"/>
</dbReference>
<evidence type="ECO:0000313" key="9">
    <source>
        <dbReference type="Proteomes" id="UP000192247"/>
    </source>
</evidence>
<dbReference type="GO" id="GO:0001221">
    <property type="term" value="F:transcription coregulator binding"/>
    <property type="evidence" value="ECO:0007669"/>
    <property type="project" value="TreeGrafter"/>
</dbReference>
<feature type="region of interest" description="Disordered" evidence="5">
    <location>
        <begin position="1096"/>
        <end position="1167"/>
    </location>
</feature>
<dbReference type="InterPro" id="IPR029753">
    <property type="entry name" value="D-isomer_DH_CS"/>
</dbReference>
<evidence type="ECO:0000259" key="6">
    <source>
        <dbReference type="Pfam" id="PF00389"/>
    </source>
</evidence>
<dbReference type="PANTHER" id="PTHR46029">
    <property type="entry name" value="C-TERMINAL-BINDING PROTEIN"/>
    <property type="match status" value="1"/>
</dbReference>
<evidence type="ECO:0000256" key="2">
    <source>
        <dbReference type="ARBA" id="ARBA00005854"/>
    </source>
</evidence>
<dbReference type="InterPro" id="IPR006140">
    <property type="entry name" value="D-isomer_DH_NAD-bd"/>
</dbReference>
<feature type="domain" description="D-isomer specific 2-hydroxyacid dehydrogenase NAD-binding" evidence="7">
    <location>
        <begin position="392"/>
        <end position="432"/>
    </location>
</feature>
<dbReference type="OrthoDB" id="9991913at2759"/>
<accession>A0A1V9XGT9</accession>
<dbReference type="GO" id="GO:0003714">
    <property type="term" value="F:transcription corepressor activity"/>
    <property type="evidence" value="ECO:0007669"/>
    <property type="project" value="InterPro"/>
</dbReference>
<feature type="compositionally biased region" description="Polar residues" evidence="5">
    <location>
        <begin position="1096"/>
        <end position="1110"/>
    </location>
</feature>
<dbReference type="GO" id="GO:0005634">
    <property type="term" value="C:nucleus"/>
    <property type="evidence" value="ECO:0007669"/>
    <property type="project" value="UniProtKB-SubCell"/>
</dbReference>
<evidence type="ECO:0008006" key="10">
    <source>
        <dbReference type="Google" id="ProtNLM"/>
    </source>
</evidence>
<dbReference type="EMBL" id="MNPL01011104">
    <property type="protein sequence ID" value="OQR72755.1"/>
    <property type="molecule type" value="Genomic_DNA"/>
</dbReference>
<evidence type="ECO:0000256" key="4">
    <source>
        <dbReference type="ARBA" id="ARBA00023242"/>
    </source>
</evidence>
<name>A0A1V9XGT9_9ACAR</name>